<reference evidence="1 2" key="1">
    <citation type="journal article" date="2018" name="Front. Plant Sci.">
        <title>Red Clover (Trifolium pratense) and Zigzag Clover (T. medium) - A Picture of Genomic Similarities and Differences.</title>
        <authorList>
            <person name="Dluhosova J."/>
            <person name="Istvanek J."/>
            <person name="Nedelnik J."/>
            <person name="Repkova J."/>
        </authorList>
    </citation>
    <scope>NUCLEOTIDE SEQUENCE [LARGE SCALE GENOMIC DNA]</scope>
    <source>
        <strain evidence="2">cv. 10/8</strain>
        <tissue evidence="1">Leaf</tissue>
    </source>
</reference>
<evidence type="ECO:0000313" key="2">
    <source>
        <dbReference type="Proteomes" id="UP000265520"/>
    </source>
</evidence>
<organism evidence="1 2">
    <name type="scientific">Trifolium medium</name>
    <dbReference type="NCBI Taxonomy" id="97028"/>
    <lineage>
        <taxon>Eukaryota</taxon>
        <taxon>Viridiplantae</taxon>
        <taxon>Streptophyta</taxon>
        <taxon>Embryophyta</taxon>
        <taxon>Tracheophyta</taxon>
        <taxon>Spermatophyta</taxon>
        <taxon>Magnoliopsida</taxon>
        <taxon>eudicotyledons</taxon>
        <taxon>Gunneridae</taxon>
        <taxon>Pentapetalae</taxon>
        <taxon>rosids</taxon>
        <taxon>fabids</taxon>
        <taxon>Fabales</taxon>
        <taxon>Fabaceae</taxon>
        <taxon>Papilionoideae</taxon>
        <taxon>50 kb inversion clade</taxon>
        <taxon>NPAAA clade</taxon>
        <taxon>Hologalegina</taxon>
        <taxon>IRL clade</taxon>
        <taxon>Trifolieae</taxon>
        <taxon>Trifolium</taxon>
    </lineage>
</organism>
<keyword evidence="2" id="KW-1185">Reference proteome</keyword>
<evidence type="ECO:0000313" key="1">
    <source>
        <dbReference type="EMBL" id="MCI47310.1"/>
    </source>
</evidence>
<dbReference type="Proteomes" id="UP000265520">
    <property type="component" value="Unassembled WGS sequence"/>
</dbReference>
<accession>A0A392SH84</accession>
<feature type="non-terminal residue" evidence="1">
    <location>
        <position position="58"/>
    </location>
</feature>
<feature type="non-terminal residue" evidence="1">
    <location>
        <position position="1"/>
    </location>
</feature>
<dbReference type="AlphaFoldDB" id="A0A392SH84"/>
<dbReference type="EMBL" id="LXQA010370728">
    <property type="protein sequence ID" value="MCI47310.1"/>
    <property type="molecule type" value="Genomic_DNA"/>
</dbReference>
<sequence length="58" mass="6640">GLVMIWAWPRQNSRPELQILEMLAGRGMISLGEEAHWFLAEARKVRFYVAGRRIASLG</sequence>
<proteinExistence type="predicted"/>
<comment type="caution">
    <text evidence="1">The sequence shown here is derived from an EMBL/GenBank/DDBJ whole genome shotgun (WGS) entry which is preliminary data.</text>
</comment>
<name>A0A392SH84_9FABA</name>
<protein>
    <submittedName>
        <fullName evidence="1">Uncharacterized protein</fullName>
    </submittedName>
</protein>